<keyword evidence="2" id="KW-0067">ATP-binding</keyword>
<keyword evidence="2" id="KW-0269">Exonuclease</keyword>
<gene>
    <name evidence="2" type="primary">addB</name>
    <name evidence="2" type="ORF">CMUC_0763</name>
</gene>
<keyword evidence="3" id="KW-1185">Reference proteome</keyword>
<sequence>MLLNDLNVFTSLRAIREFNSSFSNALVPKSMSIGEFFSKAIMVNGLNEASDSELLIYMNEACSRCYRANSVLNIPNEFFAFLKNNDYLFSFFKEVYHQKKSFDDLKFSDIYANYEEHIEILSEVAQNYKEILLQNGLYDAIILPEVYSLNESYISSFDSINIHIDGLLSEFEWEVILALKTPVKIYFKTSNLNTKLIKKIAEISNKSIDDFAMYFEYELSLGSGELRAIRACAKNRVVTTKSFSLQSLQSAFVFEKISTFIKDGIDAKRIVVILPDESFSQILSLHDSSKMLSFAMGKSVKNTKFYTLVFKICECLKEGNEPILSTDYFKLDNKILDKNDSFLNFVKLPNELFLKIKTHFNLIVNFDIFSEILCEIFDVCGENRLSEIFKEELFFLKNLIEQKRLSLSQALEFFLLRFKDRSIDDVGGGAVKVMGLLESRGLCFDGVIIVDFNDEFVPKRSVNEMFLSSKVRQKAGLISYADRENLQRFYYESLIGSAKKVAISYVLDESRISSRFLNAFTCVEDSEYDEQEYLRLFSGGKLAVFNQTSPLLEHNFFAKPLSFSRLNTFLTCPRKYYYKYVCGFSEPRSLGVGGSNFIGNAYHDALFEYYNTHKEFDLSKFLAILSTKGLNKLDLEIARQKFKTFAQSENAHFDDGWRVKELEAGFKNIFEGVEIEGKIDRIDCRGDELCIIDYKSGSLPKDTLQLSFYQALLGVKAECYFYDLKDEMKLVFAQTDTQILKEYFTSIKEYFKKPVSFEPEISSNCHYCAYFTICRGLK</sequence>
<accession>A0A6G5QFV9</accession>
<dbReference type="Pfam" id="PF12705">
    <property type="entry name" value="PDDEXK_1"/>
    <property type="match status" value="1"/>
</dbReference>
<dbReference type="GO" id="GO:0008854">
    <property type="term" value="F:exodeoxyribonuclease V activity"/>
    <property type="evidence" value="ECO:0007669"/>
    <property type="project" value="UniProtKB-EC"/>
</dbReference>
<dbReference type="SUPFAM" id="SSF52540">
    <property type="entry name" value="P-loop containing nucleoside triphosphate hydrolases"/>
    <property type="match status" value="1"/>
</dbReference>
<dbReference type="InterPro" id="IPR027417">
    <property type="entry name" value="P-loop_NTPase"/>
</dbReference>
<keyword evidence="2" id="KW-0347">Helicase</keyword>
<dbReference type="Proteomes" id="UP000503264">
    <property type="component" value="Chromosome"/>
</dbReference>
<keyword evidence="2" id="KW-0547">Nucleotide-binding</keyword>
<protein>
    <submittedName>
        <fullName evidence="2">Exonuclease V, helicase AddB</fullName>
        <ecNumber evidence="2">3.1.11.5</ecNumber>
    </submittedName>
</protein>
<evidence type="ECO:0000313" key="3">
    <source>
        <dbReference type="Proteomes" id="UP000503264"/>
    </source>
</evidence>
<reference evidence="2 3" key="1">
    <citation type="submission" date="2016-07" db="EMBL/GenBank/DDBJ databases">
        <title>Comparative genomics of the Campylobacter concisus group.</title>
        <authorList>
            <person name="Miller W.G."/>
            <person name="Yee E."/>
            <person name="Chapman M.H."/>
            <person name="Huynh S."/>
            <person name="Bono J.L."/>
            <person name="On S.L.W."/>
            <person name="StLeger J."/>
            <person name="Foster G."/>
            <person name="Parker C.T."/>
        </authorList>
    </citation>
    <scope>NUCLEOTIDE SEQUENCE [LARGE SCALE GENOMIC DNA]</scope>
    <source>
        <strain evidence="2 3">CCUG 21559</strain>
    </source>
</reference>
<evidence type="ECO:0000313" key="2">
    <source>
        <dbReference type="EMBL" id="QCD44560.1"/>
    </source>
</evidence>
<name>A0A6G5QFV9_9BACT</name>
<feature type="domain" description="PD-(D/E)XK endonuclease-like" evidence="1">
    <location>
        <begin position="561"/>
        <end position="775"/>
    </location>
</feature>
<dbReference type="EC" id="3.1.11.5" evidence="2"/>
<dbReference type="AlphaFoldDB" id="A0A6G5QFV9"/>
<keyword evidence="2" id="KW-0540">Nuclease</keyword>
<keyword evidence="2" id="KW-0378">Hydrolase</keyword>
<evidence type="ECO:0000259" key="1">
    <source>
        <dbReference type="Pfam" id="PF12705"/>
    </source>
</evidence>
<organism evidence="2 3">
    <name type="scientific">Campylobacter mucosalis CCUG 21559</name>
    <dbReference type="NCBI Taxonomy" id="1032067"/>
    <lineage>
        <taxon>Bacteria</taxon>
        <taxon>Pseudomonadati</taxon>
        <taxon>Campylobacterota</taxon>
        <taxon>Epsilonproteobacteria</taxon>
        <taxon>Campylobacterales</taxon>
        <taxon>Campylobacteraceae</taxon>
        <taxon>Campylobacter</taxon>
    </lineage>
</organism>
<dbReference type="Gene3D" id="3.90.320.10">
    <property type="match status" value="1"/>
</dbReference>
<dbReference type="InterPro" id="IPR038726">
    <property type="entry name" value="PDDEXK_AddAB-type"/>
</dbReference>
<proteinExistence type="predicted"/>
<dbReference type="InterPro" id="IPR011604">
    <property type="entry name" value="PDDEXK-like_dom_sf"/>
</dbReference>
<dbReference type="GO" id="GO:0004386">
    <property type="term" value="F:helicase activity"/>
    <property type="evidence" value="ECO:0007669"/>
    <property type="project" value="UniProtKB-KW"/>
</dbReference>
<dbReference type="EMBL" id="CP012542">
    <property type="protein sequence ID" value="QCD44560.1"/>
    <property type="molecule type" value="Genomic_DNA"/>
</dbReference>
<dbReference type="SUPFAM" id="SSF52980">
    <property type="entry name" value="Restriction endonuclease-like"/>
    <property type="match status" value="1"/>
</dbReference>
<dbReference type="InterPro" id="IPR011335">
    <property type="entry name" value="Restrct_endonuc-II-like"/>
</dbReference>